<keyword evidence="2" id="KW-0479">Metal-binding</keyword>
<dbReference type="InterPro" id="IPR051460">
    <property type="entry name" value="HdrC_iron-sulfur_subunit"/>
</dbReference>
<dbReference type="PANTHER" id="PTHR43255:SF1">
    <property type="entry name" value="IRON-SULFUR-BINDING OXIDOREDUCTASE FADF-RELATED"/>
    <property type="match status" value="1"/>
</dbReference>
<evidence type="ECO:0000259" key="6">
    <source>
        <dbReference type="Pfam" id="PF02754"/>
    </source>
</evidence>
<comment type="caution">
    <text evidence="7">The sequence shown here is derived from an EMBL/GenBank/DDBJ whole genome shotgun (WGS) entry which is preliminary data.</text>
</comment>
<keyword evidence="3 7" id="KW-0560">Oxidoreductase</keyword>
<protein>
    <submittedName>
        <fullName evidence="7">Putative iron-sulfur-binding oxidoreductase FadF</fullName>
        <ecNumber evidence="7">1.-.-.-</ecNumber>
    </submittedName>
</protein>
<evidence type="ECO:0000313" key="7">
    <source>
        <dbReference type="EMBL" id="MPN01986.1"/>
    </source>
</evidence>
<keyword evidence="5" id="KW-0411">Iron-sulfur</keyword>
<dbReference type="GO" id="GO:0046872">
    <property type="term" value="F:metal ion binding"/>
    <property type="evidence" value="ECO:0007669"/>
    <property type="project" value="UniProtKB-KW"/>
</dbReference>
<dbReference type="Pfam" id="PF02754">
    <property type="entry name" value="CCG"/>
    <property type="match status" value="1"/>
</dbReference>
<dbReference type="InterPro" id="IPR004017">
    <property type="entry name" value="Cys_rich_dom"/>
</dbReference>
<dbReference type="EMBL" id="VSSQ01047956">
    <property type="protein sequence ID" value="MPN01986.1"/>
    <property type="molecule type" value="Genomic_DNA"/>
</dbReference>
<dbReference type="GO" id="GO:0016491">
    <property type="term" value="F:oxidoreductase activity"/>
    <property type="evidence" value="ECO:0007669"/>
    <property type="project" value="UniProtKB-KW"/>
</dbReference>
<evidence type="ECO:0000256" key="2">
    <source>
        <dbReference type="ARBA" id="ARBA00022723"/>
    </source>
</evidence>
<dbReference type="AlphaFoldDB" id="A0A645EKJ8"/>
<keyword evidence="1" id="KW-0004">4Fe-4S</keyword>
<evidence type="ECO:0000256" key="4">
    <source>
        <dbReference type="ARBA" id="ARBA00023004"/>
    </source>
</evidence>
<evidence type="ECO:0000256" key="5">
    <source>
        <dbReference type="ARBA" id="ARBA00023014"/>
    </source>
</evidence>
<accession>A0A645EKJ8</accession>
<sequence length="67" mass="7544">MFKEPEKGNKDINVERTEEALEEKPDIIATGCPFCMTMMTDGVKHFNRTDNVAVKDIAELLAEAEDL</sequence>
<dbReference type="GO" id="GO:0005886">
    <property type="term" value="C:plasma membrane"/>
    <property type="evidence" value="ECO:0007669"/>
    <property type="project" value="TreeGrafter"/>
</dbReference>
<evidence type="ECO:0000256" key="3">
    <source>
        <dbReference type="ARBA" id="ARBA00023002"/>
    </source>
</evidence>
<organism evidence="7">
    <name type="scientific">bioreactor metagenome</name>
    <dbReference type="NCBI Taxonomy" id="1076179"/>
    <lineage>
        <taxon>unclassified sequences</taxon>
        <taxon>metagenomes</taxon>
        <taxon>ecological metagenomes</taxon>
    </lineage>
</organism>
<gene>
    <name evidence="7" type="primary">fadF_10</name>
    <name evidence="7" type="ORF">SDC9_149199</name>
</gene>
<name>A0A645EKJ8_9ZZZZ</name>
<dbReference type="GO" id="GO:0051539">
    <property type="term" value="F:4 iron, 4 sulfur cluster binding"/>
    <property type="evidence" value="ECO:0007669"/>
    <property type="project" value="UniProtKB-KW"/>
</dbReference>
<keyword evidence="4" id="KW-0408">Iron</keyword>
<feature type="domain" description="Cysteine-rich" evidence="6">
    <location>
        <begin position="7"/>
        <end position="39"/>
    </location>
</feature>
<dbReference type="PANTHER" id="PTHR43255">
    <property type="entry name" value="IRON-SULFUR-BINDING OXIDOREDUCTASE FADF-RELATED-RELATED"/>
    <property type="match status" value="1"/>
</dbReference>
<reference evidence="7" key="1">
    <citation type="submission" date="2019-08" db="EMBL/GenBank/DDBJ databases">
        <authorList>
            <person name="Kucharzyk K."/>
            <person name="Murdoch R.W."/>
            <person name="Higgins S."/>
            <person name="Loffler F."/>
        </authorList>
    </citation>
    <scope>NUCLEOTIDE SEQUENCE</scope>
</reference>
<proteinExistence type="predicted"/>
<evidence type="ECO:0000256" key="1">
    <source>
        <dbReference type="ARBA" id="ARBA00022485"/>
    </source>
</evidence>
<dbReference type="EC" id="1.-.-.-" evidence="7"/>